<sequence>MQQRNFVGYGPNPPQFRWPNDARIAVSVVVNYEEGSEYSTLDGDPAGETSGDPFFEYGSRVGIWRIMDILERNNVPSTFYACALALERNPDVGPEAIRRGHEVMGHGNRWEEYYRMDRDAERQAIREAVDTIERICGQRPLGWYTRYGPSVNTRELVVEEGGFEYDCNAYNDDLPYWTQVHGNPWLVVPYSLEVNDYKYWRGDLLTPEHFFQVAKASFDQLYEEGATHPKMMSVGLHCRIIGKPSRAHALDQFLKYASEKEGVWFARRLDIARWWKEHYPAA</sequence>
<comment type="caution">
    <text evidence="2">The sequence shown here is derived from an EMBL/GenBank/DDBJ whole genome shotgun (WGS) entry which is preliminary data.</text>
</comment>
<dbReference type="Pfam" id="PF01522">
    <property type="entry name" value="Polysacc_deac_1"/>
    <property type="match status" value="1"/>
</dbReference>
<protein>
    <submittedName>
        <fullName evidence="2">Chitin deacetylase 1</fullName>
    </submittedName>
</protein>
<proteinExistence type="predicted"/>
<reference evidence="2" key="1">
    <citation type="submission" date="2023-03" db="EMBL/GenBank/DDBJ databases">
        <authorList>
            <person name="Steffen K."/>
            <person name="Cardenas P."/>
        </authorList>
    </citation>
    <scope>NUCLEOTIDE SEQUENCE</scope>
</reference>
<keyword evidence="3" id="KW-1185">Reference proteome</keyword>
<dbReference type="GO" id="GO:0016810">
    <property type="term" value="F:hydrolase activity, acting on carbon-nitrogen (but not peptide) bonds"/>
    <property type="evidence" value="ECO:0007669"/>
    <property type="project" value="InterPro"/>
</dbReference>
<dbReference type="EMBL" id="CASHTH010003163">
    <property type="protein sequence ID" value="CAI8041107.1"/>
    <property type="molecule type" value="Genomic_DNA"/>
</dbReference>
<dbReference type="InterPro" id="IPR002509">
    <property type="entry name" value="NODB_dom"/>
</dbReference>
<gene>
    <name evidence="2" type="ORF">GBAR_LOCUS22847</name>
</gene>
<evidence type="ECO:0000313" key="3">
    <source>
        <dbReference type="Proteomes" id="UP001174909"/>
    </source>
</evidence>
<dbReference type="SUPFAM" id="SSF88713">
    <property type="entry name" value="Glycoside hydrolase/deacetylase"/>
    <property type="match status" value="1"/>
</dbReference>
<dbReference type="AlphaFoldDB" id="A0AA35T5C0"/>
<organism evidence="2 3">
    <name type="scientific">Geodia barretti</name>
    <name type="common">Barrett's horny sponge</name>
    <dbReference type="NCBI Taxonomy" id="519541"/>
    <lineage>
        <taxon>Eukaryota</taxon>
        <taxon>Metazoa</taxon>
        <taxon>Porifera</taxon>
        <taxon>Demospongiae</taxon>
        <taxon>Heteroscleromorpha</taxon>
        <taxon>Tetractinellida</taxon>
        <taxon>Astrophorina</taxon>
        <taxon>Geodiidae</taxon>
        <taxon>Geodia</taxon>
    </lineage>
</organism>
<dbReference type="PANTHER" id="PTHR43123">
    <property type="entry name" value="POLYSACCHARIDE DEACETYLASE-RELATED"/>
    <property type="match status" value="1"/>
</dbReference>
<evidence type="ECO:0000259" key="1">
    <source>
        <dbReference type="PROSITE" id="PS51677"/>
    </source>
</evidence>
<dbReference type="GO" id="GO:0005975">
    <property type="term" value="P:carbohydrate metabolic process"/>
    <property type="evidence" value="ECO:0007669"/>
    <property type="project" value="InterPro"/>
</dbReference>
<dbReference type="Proteomes" id="UP001174909">
    <property type="component" value="Unassembled WGS sequence"/>
</dbReference>
<accession>A0AA35T5C0</accession>
<name>A0AA35T5C0_GEOBA</name>
<feature type="domain" description="NodB homology" evidence="1">
    <location>
        <begin position="49"/>
        <end position="266"/>
    </location>
</feature>
<dbReference type="PROSITE" id="PS51677">
    <property type="entry name" value="NODB"/>
    <property type="match status" value="1"/>
</dbReference>
<dbReference type="Gene3D" id="3.20.20.370">
    <property type="entry name" value="Glycoside hydrolase/deacetylase"/>
    <property type="match status" value="1"/>
</dbReference>
<dbReference type="PANTHER" id="PTHR43123:SF1">
    <property type="entry name" value="POLYSACCHARIDE DEACETYLASE-RELATED"/>
    <property type="match status" value="1"/>
</dbReference>
<evidence type="ECO:0000313" key="2">
    <source>
        <dbReference type="EMBL" id="CAI8041107.1"/>
    </source>
</evidence>
<dbReference type="InterPro" id="IPR011330">
    <property type="entry name" value="Glyco_hydro/deAcase_b/a-brl"/>
</dbReference>